<sequence>MALTNNHLQPLDKKLRSQLENTVKKARDIAEEATLAVLEQLGVGEKTKPSYLDEPQQNLRVRLRAHARSLGDARKADGEQSIERLQEEVAYEHWHRMLFARFLAENNLLMYPDPDEPVAITLEECEDLAADEALPTAGSWPGVMPHKCCRKSSVSTRRCLSSSLPLTINWI</sequence>
<dbReference type="AlphaFoldDB" id="W9UPZ9"/>
<evidence type="ECO:0000313" key="1">
    <source>
        <dbReference type="EMBL" id="EXJ09184.1"/>
    </source>
</evidence>
<reference evidence="2" key="1">
    <citation type="submission" date="2012-11" db="EMBL/GenBank/DDBJ databases">
        <authorList>
            <person name="Singh A."/>
            <person name="Pinnaka A.K."/>
            <person name="Vaidya B."/>
        </authorList>
    </citation>
    <scope>NUCLEOTIDE SEQUENCE [LARGE SCALE GENOMIC DNA]</scope>
    <source>
        <strain evidence="2">AK23</strain>
    </source>
</reference>
<accession>W9UPZ9</accession>
<comment type="caution">
    <text evidence="1">The sequence shown here is derived from an EMBL/GenBank/DDBJ whole genome shotgun (WGS) entry which is preliminary data.</text>
</comment>
<organism evidence="1 2">
    <name type="scientific">Nitrincola nitratireducens</name>
    <dbReference type="NCBI Taxonomy" id="1229521"/>
    <lineage>
        <taxon>Bacteria</taxon>
        <taxon>Pseudomonadati</taxon>
        <taxon>Pseudomonadota</taxon>
        <taxon>Gammaproteobacteria</taxon>
        <taxon>Oceanospirillales</taxon>
        <taxon>Oceanospirillaceae</taxon>
        <taxon>Nitrincola</taxon>
    </lineage>
</organism>
<name>W9UPZ9_9GAMM</name>
<evidence type="ECO:0000313" key="2">
    <source>
        <dbReference type="Proteomes" id="UP000019464"/>
    </source>
</evidence>
<gene>
    <name evidence="1" type="ORF">D791_03881</name>
</gene>
<dbReference type="RefSeq" id="WP_202806907.1">
    <property type="nucleotide sequence ID" value="NZ_AONB01000030.1"/>
</dbReference>
<keyword evidence="2" id="KW-1185">Reference proteome</keyword>
<proteinExistence type="predicted"/>
<dbReference type="STRING" id="1229521.D791_03881"/>
<protein>
    <submittedName>
        <fullName evidence="1">Uncharacterized protein</fullName>
    </submittedName>
</protein>
<reference evidence="1 2" key="2">
    <citation type="journal article" date="2015" name="Syst. Appl. Microbiol.">
        <title>Nitrincola nitratireducens sp. nov. isolated from a haloalkaline crater lake.</title>
        <authorList>
            <person name="Singh A."/>
            <person name="Vaidya B."/>
            <person name="Tanuku N.R."/>
            <person name="Pinnaka A.K."/>
        </authorList>
    </citation>
    <scope>NUCLEOTIDE SEQUENCE [LARGE SCALE GENOMIC DNA]</scope>
    <source>
        <strain evidence="1 2">AK23</strain>
    </source>
</reference>
<dbReference type="Proteomes" id="UP000019464">
    <property type="component" value="Unassembled WGS sequence"/>
</dbReference>
<dbReference type="EMBL" id="AONB01000030">
    <property type="protein sequence ID" value="EXJ09184.1"/>
    <property type="molecule type" value="Genomic_DNA"/>
</dbReference>